<gene>
    <name evidence="1" type="ORF">MPLDJ20_280014</name>
</gene>
<name>A0A090F9M6_MESPL</name>
<protein>
    <submittedName>
        <fullName evidence="1">Uncharacterized protein</fullName>
    </submittedName>
</protein>
<sequence>MAGAKRRPGALVAIAAALVLFVTLERSRCVAACATGAAHRHLVILGRSKERSDAAQTLGSMPLLLRSAAVQNTAPRALRRLATILHRLDPSAGVTAWILGSALRFASLRPRMTKAWRLRPH</sequence>
<dbReference type="EMBL" id="CCNB01000021">
    <property type="protein sequence ID" value="CDX40560.1"/>
    <property type="molecule type" value="Genomic_DNA"/>
</dbReference>
<accession>A0A090F9M6</accession>
<evidence type="ECO:0000313" key="1">
    <source>
        <dbReference type="EMBL" id="CDX40560.1"/>
    </source>
</evidence>
<reference evidence="1 2" key="1">
    <citation type="submission" date="2014-08" db="EMBL/GenBank/DDBJ databases">
        <authorList>
            <person name="Moulin Lionel"/>
        </authorList>
    </citation>
    <scope>NUCLEOTIDE SEQUENCE [LARGE SCALE GENOMIC DNA]</scope>
</reference>
<dbReference type="Proteomes" id="UP000046373">
    <property type="component" value="Unassembled WGS sequence"/>
</dbReference>
<evidence type="ECO:0000313" key="2">
    <source>
        <dbReference type="Proteomes" id="UP000046373"/>
    </source>
</evidence>
<dbReference type="AlphaFoldDB" id="A0A090F9M6"/>
<organism evidence="1 2">
    <name type="scientific">Mesorhizobium plurifarium</name>
    <dbReference type="NCBI Taxonomy" id="69974"/>
    <lineage>
        <taxon>Bacteria</taxon>
        <taxon>Pseudomonadati</taxon>
        <taxon>Pseudomonadota</taxon>
        <taxon>Alphaproteobacteria</taxon>
        <taxon>Hyphomicrobiales</taxon>
        <taxon>Phyllobacteriaceae</taxon>
        <taxon>Mesorhizobium</taxon>
    </lineage>
</organism>
<proteinExistence type="predicted"/>